<dbReference type="Pfam" id="PF02113">
    <property type="entry name" value="Peptidase_S13"/>
    <property type="match status" value="2"/>
</dbReference>
<keyword evidence="3" id="KW-0732">Signal</keyword>
<accession>A0A0D1YE38</accession>
<evidence type="ECO:0000313" key="6">
    <source>
        <dbReference type="Proteomes" id="UP000037269"/>
    </source>
</evidence>
<dbReference type="GO" id="GO:0004185">
    <property type="term" value="F:serine-type carboxypeptidase activity"/>
    <property type="evidence" value="ECO:0007669"/>
    <property type="project" value="InterPro"/>
</dbReference>
<evidence type="ECO:0000313" key="4">
    <source>
        <dbReference type="EMBL" id="KON96868.1"/>
    </source>
</evidence>
<comment type="similarity">
    <text evidence="1">Belongs to the peptidase S13 family.</text>
</comment>
<dbReference type="Gene3D" id="3.50.80.20">
    <property type="entry name" value="D-Ala-D-Ala carboxypeptidase C, peptidase S13"/>
    <property type="match status" value="2"/>
</dbReference>
<dbReference type="PANTHER" id="PTHR30023">
    <property type="entry name" value="D-ALANYL-D-ALANINE CARBOXYPEPTIDASE"/>
    <property type="match status" value="1"/>
</dbReference>
<dbReference type="STRING" id="47500.AF333_16665"/>
<dbReference type="AlphaFoldDB" id="A0A0D1YE38"/>
<dbReference type="GO" id="GO:0000270">
    <property type="term" value="P:peptidoglycan metabolic process"/>
    <property type="evidence" value="ECO:0007669"/>
    <property type="project" value="TreeGrafter"/>
</dbReference>
<keyword evidence="5" id="KW-0645">Protease</keyword>
<dbReference type="PATRIC" id="fig|47500.8.peg.5690"/>
<evidence type="ECO:0000256" key="3">
    <source>
        <dbReference type="SAM" id="SignalP"/>
    </source>
</evidence>
<dbReference type="SUPFAM" id="SSF56601">
    <property type="entry name" value="beta-lactamase/transpeptidase-like"/>
    <property type="match status" value="2"/>
</dbReference>
<feature type="signal peptide" evidence="3">
    <location>
        <begin position="1"/>
        <end position="28"/>
    </location>
</feature>
<dbReference type="NCBIfam" id="TIGR00666">
    <property type="entry name" value="PBP4"/>
    <property type="match status" value="2"/>
</dbReference>
<protein>
    <submittedName>
        <fullName evidence="5">D-alanyl-D-alanine carboxypeptidase, serine-type, PBP4 family</fullName>
    </submittedName>
</protein>
<evidence type="ECO:0000313" key="5">
    <source>
        <dbReference type="EMBL" id="SDJ57232.1"/>
    </source>
</evidence>
<reference evidence="4 6" key="1">
    <citation type="submission" date="2015-07" db="EMBL/GenBank/DDBJ databases">
        <title>Fjat-14205 dsm 2895.</title>
        <authorList>
            <person name="Liu B."/>
            <person name="Wang J."/>
            <person name="Zhu Y."/>
            <person name="Liu G."/>
            <person name="Chen Q."/>
            <person name="Chen Z."/>
            <person name="Lan J."/>
            <person name="Che J."/>
            <person name="Ge C."/>
            <person name="Shi H."/>
            <person name="Pan Z."/>
            <person name="Liu X."/>
        </authorList>
    </citation>
    <scope>NUCLEOTIDE SEQUENCE [LARGE SCALE GENOMIC DNA]</scope>
    <source>
        <strain evidence="4 6">DSM 2895</strain>
    </source>
</reference>
<organism evidence="4 6">
    <name type="scientific">Aneurinibacillus migulanus</name>
    <name type="common">Bacillus migulanus</name>
    <dbReference type="NCBI Taxonomy" id="47500"/>
    <lineage>
        <taxon>Bacteria</taxon>
        <taxon>Bacillati</taxon>
        <taxon>Bacillota</taxon>
        <taxon>Bacilli</taxon>
        <taxon>Bacillales</taxon>
        <taxon>Paenibacillaceae</taxon>
        <taxon>Aneurinibacillus group</taxon>
        <taxon>Aneurinibacillus</taxon>
    </lineage>
</organism>
<keyword evidence="5" id="KW-0121">Carboxypeptidase</keyword>
<dbReference type="PRINTS" id="PR00922">
    <property type="entry name" value="DADACBPTASE3"/>
</dbReference>
<dbReference type="Proteomes" id="UP000037269">
    <property type="component" value="Unassembled WGS sequence"/>
</dbReference>
<proteinExistence type="inferred from homology"/>
<dbReference type="RefSeq" id="WP_043065236.1">
    <property type="nucleotide sequence ID" value="NZ_BJOA01000072.1"/>
</dbReference>
<dbReference type="PANTHER" id="PTHR30023:SF0">
    <property type="entry name" value="PENICILLIN-SENSITIVE CARBOXYPEPTIDASE A"/>
    <property type="match status" value="1"/>
</dbReference>
<dbReference type="InterPro" id="IPR012338">
    <property type="entry name" value="Beta-lactam/transpept-like"/>
</dbReference>
<dbReference type="Gene3D" id="3.40.710.10">
    <property type="entry name" value="DD-peptidase/beta-lactamase superfamily"/>
    <property type="match status" value="4"/>
</dbReference>
<dbReference type="OrthoDB" id="9802627at2"/>
<dbReference type="GO" id="GO:0006508">
    <property type="term" value="P:proteolysis"/>
    <property type="evidence" value="ECO:0007669"/>
    <property type="project" value="InterPro"/>
</dbReference>
<keyword evidence="2" id="KW-0378">Hydrolase</keyword>
<reference evidence="5 7" key="2">
    <citation type="submission" date="2016-10" db="EMBL/GenBank/DDBJ databases">
        <authorList>
            <person name="de Groot N.N."/>
        </authorList>
    </citation>
    <scope>NUCLEOTIDE SEQUENCE [LARGE SCALE GENOMIC DNA]</scope>
    <source>
        <strain evidence="5 7">DSM 2895</strain>
    </source>
</reference>
<evidence type="ECO:0000256" key="2">
    <source>
        <dbReference type="ARBA" id="ARBA00022801"/>
    </source>
</evidence>
<keyword evidence="6" id="KW-1185">Reference proteome</keyword>
<dbReference type="EMBL" id="FNED01000021">
    <property type="protein sequence ID" value="SDJ57232.1"/>
    <property type="molecule type" value="Genomic_DNA"/>
</dbReference>
<gene>
    <name evidence="4" type="ORF">AF333_16665</name>
    <name evidence="5" type="ORF">SAMN04487909_12125</name>
</gene>
<dbReference type="GeneID" id="42306803"/>
<sequence>MRPFRNAVGKLLFSLLLALHMLTLPAYAQSNPTAASIDRLVTQLSQNPESAGIRAGVAVYNTTTGEWIDQHNAEKTFVPASNLKLLVTAAALDMLGPDYRFATEIHTTGHITPKGVLQGDLILKGYGDPSLTEEEMRAISVELKAKGITSIHGRLLIDESYFDNVRLGEGWMWDDEPYGYSAQISAFAVHKNMSTITLKPDKPVGQAPSLSVEPSSKYITVQNRVTIAEGTEQNVQIDRPRGTNTVILTGTLGKDAEPYKDDVTMEDPALFAGDVFKQALATNGILVSSNNIEKTTLSSGSPLVTHHSEPLRDIITELNKESDNFYAEMLMKTLGAVAKNKGSFNAGADAIADFMVKAGIADGYRQVDGSGLSRLDLISPQQLVELLAYVQTREYREDFERSLPIAGVDGTLKNRMKDTPAENNVHAKTGSMSGVHTLSGYTIAANGNKLAFSVFLNGVRSTKPAAAFEDAVAILLSSSLSQEAAENPATDSPSSTLATLLNPILEQESMRGVAIGMIVGSLERQDGEEILYAKNVDTLLTPASNMKLLTSAVALRELGPDYTFKTELYVSSLPDKHGVIHGDIIIKGYGDPTLQADDPSGIKGGTELSRFVQALLGKGVTRIDGRIIVDESQYDAKRLGTGWAWDDESYGYNAQISALAVNRGAVRLDYQPGAHEGAPVTMALHPKTSYVQVSNEAKTTPAGTENTFKVERERGKNSIRLTGNLPLGETPDYERIAVEDPALYTGTVLKEAMEQGGIKISKQSEVQKGLVPSGSRKIFELQSSPLRDILVYGNKNSDNFYMEMLLKRLGADKKGAGSAEAGIEVVQKNLQENGTNPAFDMVDGSGLSRYNQISVRQVSSVLTSMSRHPSFEHFYRSLPIAGVDGTLKNRMKQTEAENNVHAKTGTLQGVSSLSGYVTTKDNERLYFSIIMNGYTSASKNFTDVQDQLTSALANVSLASGVAAD</sequence>
<name>A0A0D1YE38_ANEMI</name>
<dbReference type="InterPro" id="IPR000667">
    <property type="entry name" value="Peptidase_S13"/>
</dbReference>
<evidence type="ECO:0000313" key="7">
    <source>
        <dbReference type="Proteomes" id="UP000182836"/>
    </source>
</evidence>
<feature type="chain" id="PRO_5010414775" evidence="3">
    <location>
        <begin position="29"/>
        <end position="964"/>
    </location>
</feature>
<evidence type="ECO:0000256" key="1">
    <source>
        <dbReference type="ARBA" id="ARBA00006096"/>
    </source>
</evidence>
<dbReference type="Proteomes" id="UP000182836">
    <property type="component" value="Unassembled WGS sequence"/>
</dbReference>
<dbReference type="EMBL" id="LGUG01000004">
    <property type="protein sequence ID" value="KON96868.1"/>
    <property type="molecule type" value="Genomic_DNA"/>
</dbReference>